<keyword evidence="8" id="KW-1185">Reference proteome</keyword>
<organism evidence="7 8">
    <name type="scientific">Teichococcus rhizosphaerae</name>
    <dbReference type="NCBI Taxonomy" id="1335062"/>
    <lineage>
        <taxon>Bacteria</taxon>
        <taxon>Pseudomonadati</taxon>
        <taxon>Pseudomonadota</taxon>
        <taxon>Alphaproteobacteria</taxon>
        <taxon>Acetobacterales</taxon>
        <taxon>Roseomonadaceae</taxon>
        <taxon>Roseomonas</taxon>
    </lineage>
</organism>
<dbReference type="InterPro" id="IPR029016">
    <property type="entry name" value="GAF-like_dom_sf"/>
</dbReference>
<dbReference type="InterPro" id="IPR036388">
    <property type="entry name" value="WH-like_DNA-bd_sf"/>
</dbReference>
<gene>
    <name evidence="7" type="ORF">CR162_07860</name>
</gene>
<feature type="compositionally biased region" description="Low complexity" evidence="4">
    <location>
        <begin position="28"/>
        <end position="55"/>
    </location>
</feature>
<name>A0A2C7A5N3_9PROT</name>
<evidence type="ECO:0000259" key="5">
    <source>
        <dbReference type="PROSITE" id="PS51077"/>
    </source>
</evidence>
<dbReference type="GO" id="GO:0003700">
    <property type="term" value="F:DNA-binding transcription factor activity"/>
    <property type="evidence" value="ECO:0007669"/>
    <property type="project" value="TreeGrafter"/>
</dbReference>
<dbReference type="Pfam" id="PF09339">
    <property type="entry name" value="HTH_IclR"/>
    <property type="match status" value="1"/>
</dbReference>
<evidence type="ECO:0000259" key="6">
    <source>
        <dbReference type="PROSITE" id="PS51078"/>
    </source>
</evidence>
<dbReference type="AlphaFoldDB" id="A0A2C7A5N3"/>
<dbReference type="SMART" id="SM00346">
    <property type="entry name" value="HTH_ICLR"/>
    <property type="match status" value="1"/>
</dbReference>
<evidence type="ECO:0000256" key="3">
    <source>
        <dbReference type="ARBA" id="ARBA00023163"/>
    </source>
</evidence>
<evidence type="ECO:0000256" key="1">
    <source>
        <dbReference type="ARBA" id="ARBA00023015"/>
    </source>
</evidence>
<accession>A0A2C7A5N3</accession>
<evidence type="ECO:0000256" key="4">
    <source>
        <dbReference type="SAM" id="MobiDB-lite"/>
    </source>
</evidence>
<evidence type="ECO:0000313" key="8">
    <source>
        <dbReference type="Proteomes" id="UP000223527"/>
    </source>
</evidence>
<dbReference type="GO" id="GO:0003677">
    <property type="term" value="F:DNA binding"/>
    <property type="evidence" value="ECO:0007669"/>
    <property type="project" value="UniProtKB-KW"/>
</dbReference>
<dbReference type="Gene3D" id="1.10.10.10">
    <property type="entry name" value="Winged helix-like DNA-binding domain superfamily/Winged helix DNA-binding domain"/>
    <property type="match status" value="1"/>
</dbReference>
<keyword evidence="1" id="KW-0805">Transcription regulation</keyword>
<dbReference type="InterPro" id="IPR050707">
    <property type="entry name" value="HTH_MetabolicPath_Reg"/>
</dbReference>
<sequence length="384" mass="40338">MARSAVCQLCRCAFTSPGSTRQPPASITAAPGGASRAGATARMRSSSTSTSPCGRRPMRSSIDSTRPPLISVRIALLPGLAKRARVLYREQRSSKRMVPPLFRACQPARRALSRSMRMAAGEGGGAVPAVGKCLSIIRLLDAEPAPGLGLAAIAGRLGLTKSHCLMILRTLAAEGWVRHDAERQRYALAPALLLDLAATIRRHDRAALVHDVLARLAEGTGLPCLLCRVNRDGSFTCVDRVQGGSAGAGLVINVPLGHRYPPDAPAQMRARLAALPAARATALLEAMEIRAFTPATVTDRAAILREVEEARRLGYAIGRMEYLEGIMSIATALPGAAGEAGMVLQCTGPQAAMAAREAALGEAVMEAARRIARAGEVPDGRGLP</sequence>
<proteinExistence type="predicted"/>
<dbReference type="SUPFAM" id="SSF55781">
    <property type="entry name" value="GAF domain-like"/>
    <property type="match status" value="1"/>
</dbReference>
<protein>
    <recommendedName>
        <fullName evidence="9">IclR family transcriptional regulator</fullName>
    </recommendedName>
</protein>
<evidence type="ECO:0000256" key="2">
    <source>
        <dbReference type="ARBA" id="ARBA00023125"/>
    </source>
</evidence>
<dbReference type="Gene3D" id="3.30.450.40">
    <property type="match status" value="1"/>
</dbReference>
<comment type="caution">
    <text evidence="7">The sequence shown here is derived from an EMBL/GenBank/DDBJ whole genome shotgun (WGS) entry which is preliminary data.</text>
</comment>
<dbReference type="InterPro" id="IPR005471">
    <property type="entry name" value="Tscrpt_reg_IclR_N"/>
</dbReference>
<evidence type="ECO:0008006" key="9">
    <source>
        <dbReference type="Google" id="ProtNLM"/>
    </source>
</evidence>
<reference evidence="7 8" key="1">
    <citation type="submission" date="2017-10" db="EMBL/GenBank/DDBJ databases">
        <authorList>
            <person name="Banno H."/>
            <person name="Chua N.-H."/>
        </authorList>
    </citation>
    <scope>NUCLEOTIDE SEQUENCE [LARGE SCALE GENOMIC DNA]</scope>
    <source>
        <strain evidence="7 8">YW11</strain>
    </source>
</reference>
<keyword evidence="3" id="KW-0804">Transcription</keyword>
<feature type="domain" description="IclR-ED" evidence="6">
    <location>
        <begin position="192"/>
        <end position="377"/>
    </location>
</feature>
<dbReference type="SUPFAM" id="SSF46785">
    <property type="entry name" value="Winged helix' DNA-binding domain"/>
    <property type="match status" value="1"/>
</dbReference>
<dbReference type="EMBL" id="PDNU01000010">
    <property type="protein sequence ID" value="PHK95398.1"/>
    <property type="molecule type" value="Genomic_DNA"/>
</dbReference>
<feature type="domain" description="HTH iclR-type" evidence="5">
    <location>
        <begin position="127"/>
        <end position="190"/>
    </location>
</feature>
<dbReference type="PANTHER" id="PTHR30136">
    <property type="entry name" value="HELIX-TURN-HELIX TRANSCRIPTIONAL REGULATOR, ICLR FAMILY"/>
    <property type="match status" value="1"/>
</dbReference>
<dbReference type="Proteomes" id="UP000223527">
    <property type="component" value="Unassembled WGS sequence"/>
</dbReference>
<dbReference type="PROSITE" id="PS51077">
    <property type="entry name" value="HTH_ICLR"/>
    <property type="match status" value="1"/>
</dbReference>
<keyword evidence="2" id="KW-0238">DNA-binding</keyword>
<dbReference type="InterPro" id="IPR036390">
    <property type="entry name" value="WH_DNA-bd_sf"/>
</dbReference>
<dbReference type="Pfam" id="PF01614">
    <property type="entry name" value="IclR_C"/>
    <property type="match status" value="1"/>
</dbReference>
<dbReference type="GO" id="GO:0045892">
    <property type="term" value="P:negative regulation of DNA-templated transcription"/>
    <property type="evidence" value="ECO:0007669"/>
    <property type="project" value="TreeGrafter"/>
</dbReference>
<dbReference type="PROSITE" id="PS51078">
    <property type="entry name" value="ICLR_ED"/>
    <property type="match status" value="1"/>
</dbReference>
<dbReference type="InterPro" id="IPR014757">
    <property type="entry name" value="Tscrpt_reg_IclR_C"/>
</dbReference>
<feature type="region of interest" description="Disordered" evidence="4">
    <location>
        <begin position="17"/>
        <end position="64"/>
    </location>
</feature>
<evidence type="ECO:0000313" key="7">
    <source>
        <dbReference type="EMBL" id="PHK95398.1"/>
    </source>
</evidence>
<dbReference type="PANTHER" id="PTHR30136:SF35">
    <property type="entry name" value="HTH-TYPE TRANSCRIPTIONAL REGULATOR RV1719"/>
    <property type="match status" value="1"/>
</dbReference>